<dbReference type="Proteomes" id="UP000274822">
    <property type="component" value="Unassembled WGS sequence"/>
</dbReference>
<feature type="signal peptide" evidence="1">
    <location>
        <begin position="1"/>
        <end position="24"/>
    </location>
</feature>
<evidence type="ECO:0008006" key="4">
    <source>
        <dbReference type="Google" id="ProtNLM"/>
    </source>
</evidence>
<keyword evidence="3" id="KW-1185">Reference proteome</keyword>
<organism evidence="2 3">
    <name type="scientific">Jimgerdemannia flammicorona</name>
    <dbReference type="NCBI Taxonomy" id="994334"/>
    <lineage>
        <taxon>Eukaryota</taxon>
        <taxon>Fungi</taxon>
        <taxon>Fungi incertae sedis</taxon>
        <taxon>Mucoromycota</taxon>
        <taxon>Mucoromycotina</taxon>
        <taxon>Endogonomycetes</taxon>
        <taxon>Endogonales</taxon>
        <taxon>Endogonaceae</taxon>
        <taxon>Jimgerdemannia</taxon>
    </lineage>
</organism>
<evidence type="ECO:0000313" key="2">
    <source>
        <dbReference type="EMBL" id="RUS34120.1"/>
    </source>
</evidence>
<proteinExistence type="predicted"/>
<dbReference type="AlphaFoldDB" id="A0A433QWD0"/>
<reference evidence="2 3" key="1">
    <citation type="journal article" date="2018" name="New Phytol.">
        <title>Phylogenomics of Endogonaceae and evolution of mycorrhizas within Mucoromycota.</title>
        <authorList>
            <person name="Chang Y."/>
            <person name="Desiro A."/>
            <person name="Na H."/>
            <person name="Sandor L."/>
            <person name="Lipzen A."/>
            <person name="Clum A."/>
            <person name="Barry K."/>
            <person name="Grigoriev I.V."/>
            <person name="Martin F.M."/>
            <person name="Stajich J.E."/>
            <person name="Smith M.E."/>
            <person name="Bonito G."/>
            <person name="Spatafora J.W."/>
        </authorList>
    </citation>
    <scope>NUCLEOTIDE SEQUENCE [LARGE SCALE GENOMIC DNA]</scope>
    <source>
        <strain evidence="2 3">AD002</strain>
    </source>
</reference>
<evidence type="ECO:0000256" key="1">
    <source>
        <dbReference type="SAM" id="SignalP"/>
    </source>
</evidence>
<protein>
    <recommendedName>
        <fullName evidence="4">Phosphatidylglycerol/phosphatidylinositol transfer protein</fullName>
    </recommendedName>
</protein>
<evidence type="ECO:0000313" key="3">
    <source>
        <dbReference type="Proteomes" id="UP000274822"/>
    </source>
</evidence>
<feature type="chain" id="PRO_5019019395" description="Phosphatidylglycerol/phosphatidylinositol transfer protein" evidence="1">
    <location>
        <begin position="25"/>
        <end position="206"/>
    </location>
</feature>
<gene>
    <name evidence="2" type="ORF">BC938DRAFT_482335</name>
</gene>
<name>A0A433QWD0_9FUNG</name>
<keyword evidence="1" id="KW-0732">Signal</keyword>
<accession>A0A433QWD0</accession>
<comment type="caution">
    <text evidence="2">The sequence shown here is derived from an EMBL/GenBank/DDBJ whole genome shotgun (WGS) entry which is preliminary data.</text>
</comment>
<sequence>MTAFNCIVLLATALFALLATLSAAANIPIADEVVAQHHLIDSYRKITAPLVNCFYRGHNFFLRPNNIIEPIGRVVDEVSAIHELHEFGLSCEQFNNPDCCQPAEGKLLHSIVPTELITTTDGIPLAPRRELGVIHVVWAPIPEPEESKDTSTHYLFCGVFHVGPDNTHNVCMADVVSFESPEAGMKPRVVATDVEEQKSASIEQVA</sequence>
<dbReference type="EMBL" id="RBNJ01000723">
    <property type="protein sequence ID" value="RUS34120.1"/>
    <property type="molecule type" value="Genomic_DNA"/>
</dbReference>